<evidence type="ECO:0000313" key="2">
    <source>
        <dbReference type="EMBL" id="CUS37641.1"/>
    </source>
</evidence>
<evidence type="ECO:0000313" key="3">
    <source>
        <dbReference type="Proteomes" id="UP000199032"/>
    </source>
</evidence>
<gene>
    <name evidence="2" type="ORF">COMA1_40174</name>
</gene>
<reference evidence="2 3" key="1">
    <citation type="submission" date="2015-10" db="EMBL/GenBank/DDBJ databases">
        <authorList>
            <person name="Gilbert D.G."/>
        </authorList>
    </citation>
    <scope>NUCLEOTIDE SEQUENCE [LARGE SCALE GENOMIC DNA]</scope>
    <source>
        <strain evidence="2">COMA1</strain>
    </source>
</reference>
<feature type="region of interest" description="Disordered" evidence="1">
    <location>
        <begin position="1"/>
        <end position="20"/>
    </location>
</feature>
<organism evidence="2 3">
    <name type="scientific">Candidatus Nitrospira nitrosa</name>
    <dbReference type="NCBI Taxonomy" id="1742972"/>
    <lineage>
        <taxon>Bacteria</taxon>
        <taxon>Pseudomonadati</taxon>
        <taxon>Nitrospirota</taxon>
        <taxon>Nitrospiria</taxon>
        <taxon>Nitrospirales</taxon>
        <taxon>Nitrospiraceae</taxon>
        <taxon>Nitrospira</taxon>
    </lineage>
</organism>
<dbReference type="AlphaFoldDB" id="A0A0S4LL21"/>
<dbReference type="Proteomes" id="UP000199032">
    <property type="component" value="Unassembled WGS sequence"/>
</dbReference>
<protein>
    <submittedName>
        <fullName evidence="2">Uncharacterized protein</fullName>
    </submittedName>
</protein>
<evidence type="ECO:0000256" key="1">
    <source>
        <dbReference type="SAM" id="MobiDB-lite"/>
    </source>
</evidence>
<dbReference type="EMBL" id="CZQA01000010">
    <property type="protein sequence ID" value="CUS37641.1"/>
    <property type="molecule type" value="Genomic_DNA"/>
</dbReference>
<proteinExistence type="predicted"/>
<accession>A0A0S4LL21</accession>
<name>A0A0S4LL21_9BACT</name>
<sequence length="92" mass="10185">MFPNDRDFSRGGDRKHVADEGMLHPTVIDFDIKSEAKQDRIKRQPGHRPFSPSALERLANVASGLRGEIVPLENTKGAPLRSCTRASECAIN</sequence>
<keyword evidence="3" id="KW-1185">Reference proteome</keyword>